<proteinExistence type="predicted"/>
<name>A0ABN8P533_9CNID</name>
<evidence type="ECO:0000313" key="1">
    <source>
        <dbReference type="EMBL" id="CAH3129782.1"/>
    </source>
</evidence>
<sequence>MTKSRLWKSYQGACAANGHESIGYSKFCDCGANFAFSLPASDLCWTSQKNKNQTLKSANLPDVQKAEVVRQQENHLRLALGERDFYKNWCKTTKDTPTEHLRNVEFSEKRAPSSRDPANPFQAELVYFKTPL</sequence>
<comment type="caution">
    <text evidence="1">The sequence shown here is derived from an EMBL/GenBank/DDBJ whole genome shotgun (WGS) entry which is preliminary data.</text>
</comment>
<organism evidence="1 2">
    <name type="scientific">Porites lobata</name>
    <dbReference type="NCBI Taxonomy" id="104759"/>
    <lineage>
        <taxon>Eukaryota</taxon>
        <taxon>Metazoa</taxon>
        <taxon>Cnidaria</taxon>
        <taxon>Anthozoa</taxon>
        <taxon>Hexacorallia</taxon>
        <taxon>Scleractinia</taxon>
        <taxon>Fungiina</taxon>
        <taxon>Poritidae</taxon>
        <taxon>Porites</taxon>
    </lineage>
</organism>
<dbReference type="Proteomes" id="UP001159405">
    <property type="component" value="Unassembled WGS sequence"/>
</dbReference>
<gene>
    <name evidence="1" type="ORF">PLOB_00034281</name>
</gene>
<accession>A0ABN8P533</accession>
<protein>
    <submittedName>
        <fullName evidence="1">Uncharacterized protein</fullName>
    </submittedName>
</protein>
<evidence type="ECO:0000313" key="2">
    <source>
        <dbReference type="Proteomes" id="UP001159405"/>
    </source>
</evidence>
<keyword evidence="2" id="KW-1185">Reference proteome</keyword>
<reference evidence="1 2" key="1">
    <citation type="submission" date="2022-05" db="EMBL/GenBank/DDBJ databases">
        <authorList>
            <consortium name="Genoscope - CEA"/>
            <person name="William W."/>
        </authorList>
    </citation>
    <scope>NUCLEOTIDE SEQUENCE [LARGE SCALE GENOMIC DNA]</scope>
</reference>
<dbReference type="EMBL" id="CALNXK010000047">
    <property type="protein sequence ID" value="CAH3129782.1"/>
    <property type="molecule type" value="Genomic_DNA"/>
</dbReference>